<accession>A0A0U5KZ50</accession>
<keyword evidence="3 10" id="KW-0813">Transport</keyword>
<dbReference type="Pfam" id="PF00577">
    <property type="entry name" value="Usher"/>
    <property type="match status" value="1"/>
</dbReference>
<dbReference type="Pfam" id="PF13954">
    <property type="entry name" value="PapC_N"/>
    <property type="match status" value="1"/>
</dbReference>
<dbReference type="InterPro" id="IPR018030">
    <property type="entry name" value="Fimbrial_membr_usher_CS"/>
</dbReference>
<keyword evidence="14" id="KW-1185">Reference proteome</keyword>
<keyword evidence="5 10" id="KW-1029">Fimbrium biogenesis</keyword>
<dbReference type="STRING" id="1619313.EM595_0562"/>
<keyword evidence="7" id="KW-0732">Signal</keyword>
<evidence type="ECO:0000313" key="13">
    <source>
        <dbReference type="EMBL" id="CUU22799.1"/>
    </source>
</evidence>
<keyword evidence="4" id="KW-1134">Transmembrane beta strand</keyword>
<dbReference type="PANTHER" id="PTHR30451:SF21">
    <property type="entry name" value="FIMBRIAL USHER DOMAIN-CONTAINING PROTEIN YDET-RELATED"/>
    <property type="match status" value="1"/>
</dbReference>
<evidence type="ECO:0000256" key="10">
    <source>
        <dbReference type="RuleBase" id="RU003884"/>
    </source>
</evidence>
<dbReference type="KEGG" id="ege:EM595_0562"/>
<evidence type="ECO:0000256" key="5">
    <source>
        <dbReference type="ARBA" id="ARBA00022558"/>
    </source>
</evidence>
<evidence type="ECO:0000256" key="6">
    <source>
        <dbReference type="ARBA" id="ARBA00022692"/>
    </source>
</evidence>
<evidence type="ECO:0000313" key="14">
    <source>
        <dbReference type="Proteomes" id="UP000059419"/>
    </source>
</evidence>
<dbReference type="Pfam" id="PF13953">
    <property type="entry name" value="PapC_C"/>
    <property type="match status" value="1"/>
</dbReference>
<dbReference type="GO" id="GO:0009297">
    <property type="term" value="P:pilus assembly"/>
    <property type="evidence" value="ECO:0007669"/>
    <property type="project" value="InterPro"/>
</dbReference>
<feature type="domain" description="PapC-like C-terminal" evidence="11">
    <location>
        <begin position="730"/>
        <end position="791"/>
    </location>
</feature>
<dbReference type="Gene3D" id="2.60.40.2070">
    <property type="match status" value="1"/>
</dbReference>
<dbReference type="RefSeq" id="WP_067427674.1">
    <property type="nucleotide sequence ID" value="NZ_LN907827.1"/>
</dbReference>
<dbReference type="PANTHER" id="PTHR30451">
    <property type="entry name" value="OUTER MEMBRANE USHER PROTEIN"/>
    <property type="match status" value="1"/>
</dbReference>
<comment type="similarity">
    <text evidence="2 10">Belongs to the fimbrial export usher family.</text>
</comment>
<dbReference type="SUPFAM" id="SSF141729">
    <property type="entry name" value="FimD N-terminal domain-like"/>
    <property type="match status" value="1"/>
</dbReference>
<evidence type="ECO:0000256" key="2">
    <source>
        <dbReference type="ARBA" id="ARBA00008064"/>
    </source>
</evidence>
<evidence type="ECO:0000256" key="9">
    <source>
        <dbReference type="ARBA" id="ARBA00023237"/>
    </source>
</evidence>
<protein>
    <submittedName>
        <fullName evidence="13">Outer membrane usher protein</fullName>
    </submittedName>
</protein>
<dbReference type="EMBL" id="LN907827">
    <property type="protein sequence ID" value="CUU22799.1"/>
    <property type="molecule type" value="Genomic_DNA"/>
</dbReference>
<dbReference type="OrthoDB" id="6554712at2"/>
<gene>
    <name evidence="13" type="ORF">EM595_0562</name>
</gene>
<dbReference type="AlphaFoldDB" id="A0A0U5KZ50"/>
<feature type="domain" description="PapC N-terminal" evidence="12">
    <location>
        <begin position="24"/>
        <end position="163"/>
    </location>
</feature>
<dbReference type="InterPro" id="IPR037224">
    <property type="entry name" value="PapC_N_sf"/>
</dbReference>
<evidence type="ECO:0000256" key="7">
    <source>
        <dbReference type="ARBA" id="ARBA00022729"/>
    </source>
</evidence>
<dbReference type="Proteomes" id="UP000059419">
    <property type="component" value="Chromosome 1"/>
</dbReference>
<proteinExistence type="inferred from homology"/>
<sequence>MERGCYRLTALLIMASAEVNAVRFDPAFLIEEGQSVADLSQLDEQSGLLPGTYLMEWRMNERSAGLRETQLLPGEQGLLPCLSAASLEELGVNLAHLPAEGLADACVPFTELIAGASTEVDSERLRLILSIPQAALHNRARGTVPEARWQRGINAGMLNYSLHGSQRWGEASSRQQLMTLQSGINLGEWRWRDYSTLRLAQGETRWRHLSSQFQRDIVVLRSQLQLGDLATTGELFDSLSLRGVQLSSDNSMLPDSLRGFAPVIRGVARGPARVEVRQQGALIRESQVPPGAFVIDDLYPLSSRGTLDVEIIEQDGSRSGFSVPFSSLPVLQREGRGHYSLSAGRLRLVSGDRPWLLQNTVAWGLPWQLTAYGGSQLAEEYQSLAAGLGVNGGRWGAMSLDLTHARHQQASGEAWRWRYARYFSQTQLQLSAYRYATSGYRTFSEAAQSKNRPDTVQRKQRVDLSLTQTLGSYGSLWINGSWQNYWQQSGSERSLQLGYSGVWRGMTFNLSYSHNQLLRYRSSDRVIGFNLIVPLDRWLSKNRYANRSHTLNATAGSSVDNHGNAQFWSGISGSAGEGHALSYRLQQRLSNQSAGSSSYASAAWRSRAGNLDGAIVSNARGQQLSWGLSGGVVLHPQGVTFTQPLGETNILVSAPGVANLPLEQNGSVKTDWRGYAVVPWASPYRWNRVAPNLRQLEEGYEIEEAVQWLAPKRGALVRAHFDVKRGYRVLMTLRYRGNALPFGALVAIGNRQSIVGDEGEVWLTGLPATGELQARWGKGAGQQCRLRYRLPDDAASGIQRLQGECQ</sequence>
<dbReference type="InterPro" id="IPR042186">
    <property type="entry name" value="FimD_plug_dom"/>
</dbReference>
<evidence type="ECO:0000256" key="8">
    <source>
        <dbReference type="ARBA" id="ARBA00023136"/>
    </source>
</evidence>
<evidence type="ECO:0000256" key="1">
    <source>
        <dbReference type="ARBA" id="ARBA00004571"/>
    </source>
</evidence>
<dbReference type="InterPro" id="IPR000015">
    <property type="entry name" value="Fimb_usher"/>
</dbReference>
<comment type="subcellular location">
    <subcellularLocation>
        <location evidence="1 10">Cell outer membrane</location>
        <topology evidence="1 10">Multi-pass membrane protein</topology>
    </subcellularLocation>
</comment>
<keyword evidence="6 10" id="KW-0812">Transmembrane</keyword>
<dbReference type="Gene3D" id="3.10.20.410">
    <property type="match status" value="1"/>
</dbReference>
<evidence type="ECO:0000259" key="11">
    <source>
        <dbReference type="Pfam" id="PF13953"/>
    </source>
</evidence>
<dbReference type="InterPro" id="IPR025949">
    <property type="entry name" value="PapC-like_C"/>
</dbReference>
<evidence type="ECO:0000256" key="3">
    <source>
        <dbReference type="ARBA" id="ARBA00022448"/>
    </source>
</evidence>
<evidence type="ECO:0000256" key="4">
    <source>
        <dbReference type="ARBA" id="ARBA00022452"/>
    </source>
</evidence>
<dbReference type="InterPro" id="IPR043142">
    <property type="entry name" value="PapC-like_C_sf"/>
</dbReference>
<dbReference type="InterPro" id="IPR025885">
    <property type="entry name" value="PapC_N"/>
</dbReference>
<evidence type="ECO:0000259" key="12">
    <source>
        <dbReference type="Pfam" id="PF13954"/>
    </source>
</evidence>
<dbReference type="GO" id="GO:0009279">
    <property type="term" value="C:cell outer membrane"/>
    <property type="evidence" value="ECO:0007669"/>
    <property type="project" value="UniProtKB-SubCell"/>
</dbReference>
<dbReference type="PATRIC" id="fig|1619313.3.peg.584"/>
<name>A0A0U5KZ50_9GAMM</name>
<organism evidence="13 14">
    <name type="scientific">Duffyella gerundensis</name>
    <dbReference type="NCBI Taxonomy" id="1619313"/>
    <lineage>
        <taxon>Bacteria</taxon>
        <taxon>Pseudomonadati</taxon>
        <taxon>Pseudomonadota</taxon>
        <taxon>Gammaproteobacteria</taxon>
        <taxon>Enterobacterales</taxon>
        <taxon>Erwiniaceae</taxon>
        <taxon>Duffyella</taxon>
    </lineage>
</organism>
<dbReference type="Gene3D" id="2.60.40.3110">
    <property type="match status" value="1"/>
</dbReference>
<dbReference type="Gene3D" id="2.60.40.2610">
    <property type="entry name" value="Outer membrane usher protein FimD, plug domain"/>
    <property type="match status" value="1"/>
</dbReference>
<keyword evidence="8 10" id="KW-0472">Membrane</keyword>
<dbReference type="GO" id="GO:0015473">
    <property type="term" value="F:fimbrial usher porin activity"/>
    <property type="evidence" value="ECO:0007669"/>
    <property type="project" value="InterPro"/>
</dbReference>
<dbReference type="PROSITE" id="PS01151">
    <property type="entry name" value="FIMBRIAL_USHER"/>
    <property type="match status" value="1"/>
</dbReference>
<keyword evidence="9 10" id="KW-0998">Cell outer membrane</keyword>
<reference evidence="14" key="1">
    <citation type="submission" date="2015-11" db="EMBL/GenBank/DDBJ databases">
        <authorList>
            <person name="Blom J."/>
        </authorList>
    </citation>
    <scope>NUCLEOTIDE SEQUENCE [LARGE SCALE GENOMIC DNA]</scope>
</reference>